<proteinExistence type="predicted"/>
<dbReference type="RefSeq" id="XP_064851928.1">
    <property type="nucleotide sequence ID" value="XM_064995856.1"/>
</dbReference>
<reference evidence="1 2" key="1">
    <citation type="journal article" date="2023" name="Elife">
        <title>Identification of key yeast species and microbe-microbe interactions impacting larval growth of Drosophila in the wild.</title>
        <authorList>
            <person name="Mure A."/>
            <person name="Sugiura Y."/>
            <person name="Maeda R."/>
            <person name="Honda K."/>
            <person name="Sakurai N."/>
            <person name="Takahashi Y."/>
            <person name="Watada M."/>
            <person name="Katoh T."/>
            <person name="Gotoh A."/>
            <person name="Gotoh Y."/>
            <person name="Taniguchi I."/>
            <person name="Nakamura K."/>
            <person name="Hayashi T."/>
            <person name="Katayama T."/>
            <person name="Uemura T."/>
            <person name="Hattori Y."/>
        </authorList>
    </citation>
    <scope>NUCLEOTIDE SEQUENCE [LARGE SCALE GENOMIC DNA]</scope>
    <source>
        <strain evidence="1 2">SC-9</strain>
    </source>
</reference>
<evidence type="ECO:0000313" key="1">
    <source>
        <dbReference type="EMBL" id="GMM34928.1"/>
    </source>
</evidence>
<dbReference type="AlphaFoldDB" id="A0AAV5QJH1"/>
<comment type="caution">
    <text evidence="1">The sequence shown here is derived from an EMBL/GenBank/DDBJ whole genome shotgun (WGS) entry which is preliminary data.</text>
</comment>
<protein>
    <submittedName>
        <fullName evidence="1">Uncharacterized protein</fullName>
    </submittedName>
</protein>
<gene>
    <name evidence="1" type="ORF">DASC09_022530</name>
</gene>
<organism evidence="1 2">
    <name type="scientific">Saccharomycopsis crataegensis</name>
    <dbReference type="NCBI Taxonomy" id="43959"/>
    <lineage>
        <taxon>Eukaryota</taxon>
        <taxon>Fungi</taxon>
        <taxon>Dikarya</taxon>
        <taxon>Ascomycota</taxon>
        <taxon>Saccharomycotina</taxon>
        <taxon>Saccharomycetes</taxon>
        <taxon>Saccharomycopsidaceae</taxon>
        <taxon>Saccharomycopsis</taxon>
    </lineage>
</organism>
<sequence length="348" mass="40019">MNNSRRTLLRIHSLLTDKRIYEAISKNVSGSRQDSTLNVIGNTCLIASAILKTFGYLIETNKLIRIQRLLKLINYNISLVMSRAFSLNQWGSATKPTNTNITGAVNSQYIINKYIINTPYQIELSNLYKDNVRLSRGIFEYATILRKHYSYISSYRSFSGIYTSVSYIPDILTRLERLPSKLTELRFELCSGSTNKSHLLKSISLDTIDQIQLVNNFLSRLFTDCAVIGGHSLIGILARNSSFCWHWASKFWFANIALSIIKYFIEHETLSSTEFRKISPGVDRIFLFFGDNKDNIVKLFLAYHWGFDWSFLNDYQLSLLNFNSALPAFMSNWKEVFDIIKQDSSTSC</sequence>
<dbReference type="EMBL" id="BTFZ01000004">
    <property type="protein sequence ID" value="GMM34928.1"/>
    <property type="molecule type" value="Genomic_DNA"/>
</dbReference>
<dbReference type="Proteomes" id="UP001360560">
    <property type="component" value="Unassembled WGS sequence"/>
</dbReference>
<evidence type="ECO:0000313" key="2">
    <source>
        <dbReference type="Proteomes" id="UP001360560"/>
    </source>
</evidence>
<name>A0AAV5QJH1_9ASCO</name>
<dbReference type="GeneID" id="90072907"/>
<accession>A0AAV5QJH1</accession>
<keyword evidence="2" id="KW-1185">Reference proteome</keyword>